<reference evidence="2 3" key="1">
    <citation type="submission" date="2018-10" db="EMBL/GenBank/DDBJ databases">
        <title>A high-quality apple genome assembly.</title>
        <authorList>
            <person name="Hu J."/>
        </authorList>
    </citation>
    <scope>NUCLEOTIDE SEQUENCE [LARGE SCALE GENOMIC DNA]</scope>
    <source>
        <strain evidence="3">cv. HFTH1</strain>
        <tissue evidence="2">Young leaf</tissue>
    </source>
</reference>
<feature type="compositionally biased region" description="Basic residues" evidence="1">
    <location>
        <begin position="34"/>
        <end position="52"/>
    </location>
</feature>
<accession>A0A498II37</accession>
<dbReference type="AlphaFoldDB" id="A0A498II37"/>
<gene>
    <name evidence="2" type="ORF">DVH24_036146</name>
</gene>
<feature type="region of interest" description="Disordered" evidence="1">
    <location>
        <begin position="34"/>
        <end position="59"/>
    </location>
</feature>
<dbReference type="EMBL" id="RDQH01000338">
    <property type="protein sequence ID" value="RXH81805.1"/>
    <property type="molecule type" value="Genomic_DNA"/>
</dbReference>
<comment type="caution">
    <text evidence="2">The sequence shown here is derived from an EMBL/GenBank/DDBJ whole genome shotgun (WGS) entry which is preliminary data.</text>
</comment>
<keyword evidence="3" id="KW-1185">Reference proteome</keyword>
<organism evidence="2 3">
    <name type="scientific">Malus domestica</name>
    <name type="common">Apple</name>
    <name type="synonym">Pyrus malus</name>
    <dbReference type="NCBI Taxonomy" id="3750"/>
    <lineage>
        <taxon>Eukaryota</taxon>
        <taxon>Viridiplantae</taxon>
        <taxon>Streptophyta</taxon>
        <taxon>Embryophyta</taxon>
        <taxon>Tracheophyta</taxon>
        <taxon>Spermatophyta</taxon>
        <taxon>Magnoliopsida</taxon>
        <taxon>eudicotyledons</taxon>
        <taxon>Gunneridae</taxon>
        <taxon>Pentapetalae</taxon>
        <taxon>rosids</taxon>
        <taxon>fabids</taxon>
        <taxon>Rosales</taxon>
        <taxon>Rosaceae</taxon>
        <taxon>Amygdaloideae</taxon>
        <taxon>Maleae</taxon>
        <taxon>Malus</taxon>
    </lineage>
</organism>
<dbReference type="Proteomes" id="UP000290289">
    <property type="component" value="Chromosome 12"/>
</dbReference>
<protein>
    <submittedName>
        <fullName evidence="2">Uncharacterized protein</fullName>
    </submittedName>
</protein>
<sequence>MRSREEPLPVHADKKQKAFNFVGKLSHSFIISHRSKRGRRGLKGKTHGIHKKSALEEET</sequence>
<evidence type="ECO:0000256" key="1">
    <source>
        <dbReference type="SAM" id="MobiDB-lite"/>
    </source>
</evidence>
<name>A0A498II37_MALDO</name>
<proteinExistence type="predicted"/>
<evidence type="ECO:0000313" key="2">
    <source>
        <dbReference type="EMBL" id="RXH81805.1"/>
    </source>
</evidence>
<evidence type="ECO:0000313" key="3">
    <source>
        <dbReference type="Proteomes" id="UP000290289"/>
    </source>
</evidence>